<dbReference type="Pfam" id="PF03597">
    <property type="entry name" value="FixS"/>
    <property type="match status" value="1"/>
</dbReference>
<dbReference type="InterPro" id="IPR004714">
    <property type="entry name" value="Cyt_oxidase_maturation_cbb3"/>
</dbReference>
<organism evidence="2 3">
    <name type="scientific">Geomobilimonas luticola</name>
    <dbReference type="NCBI Taxonomy" id="1114878"/>
    <lineage>
        <taxon>Bacteria</taxon>
        <taxon>Pseudomonadati</taxon>
        <taxon>Thermodesulfobacteriota</taxon>
        <taxon>Desulfuromonadia</taxon>
        <taxon>Geobacterales</taxon>
        <taxon>Geobacteraceae</taxon>
        <taxon>Geomobilimonas</taxon>
    </lineage>
</organism>
<sequence length="51" mass="6001">MDESIVILIILSLLLGAGCWLVFIWAVKKGEFDDMERPKHRMLDDDEERRP</sequence>
<dbReference type="RefSeq" id="WP_214175956.1">
    <property type="nucleotide sequence ID" value="NZ_JAHCVK010000006.1"/>
</dbReference>
<dbReference type="NCBIfam" id="TIGR00847">
    <property type="entry name" value="ccoS"/>
    <property type="match status" value="1"/>
</dbReference>
<gene>
    <name evidence="2" type="primary">ccoS</name>
    <name evidence="2" type="ORF">KI810_12855</name>
</gene>
<name>A0ABS5SF18_9BACT</name>
<dbReference type="PANTHER" id="PTHR41532">
    <property type="entry name" value="FIXS PROTEIN"/>
    <property type="match status" value="1"/>
</dbReference>
<comment type="caution">
    <text evidence="2">The sequence shown here is derived from an EMBL/GenBank/DDBJ whole genome shotgun (WGS) entry which is preliminary data.</text>
</comment>
<keyword evidence="1" id="KW-1133">Transmembrane helix</keyword>
<dbReference type="EMBL" id="JAHCVK010000006">
    <property type="protein sequence ID" value="MBT0653951.1"/>
    <property type="molecule type" value="Genomic_DNA"/>
</dbReference>
<feature type="transmembrane region" description="Helical" evidence="1">
    <location>
        <begin position="6"/>
        <end position="27"/>
    </location>
</feature>
<proteinExistence type="predicted"/>
<keyword evidence="3" id="KW-1185">Reference proteome</keyword>
<evidence type="ECO:0000256" key="1">
    <source>
        <dbReference type="SAM" id="Phobius"/>
    </source>
</evidence>
<keyword evidence="1" id="KW-0472">Membrane</keyword>
<dbReference type="Proteomes" id="UP000756860">
    <property type="component" value="Unassembled WGS sequence"/>
</dbReference>
<evidence type="ECO:0000313" key="3">
    <source>
        <dbReference type="Proteomes" id="UP000756860"/>
    </source>
</evidence>
<accession>A0ABS5SF18</accession>
<dbReference type="PANTHER" id="PTHR41532:SF1">
    <property type="entry name" value="FIXS PROTEIN"/>
    <property type="match status" value="1"/>
</dbReference>
<keyword evidence="1" id="KW-0812">Transmembrane</keyword>
<protein>
    <submittedName>
        <fullName evidence="2">Cbb3-type cytochrome oxidase assembly protein CcoS</fullName>
    </submittedName>
</protein>
<reference evidence="2 3" key="1">
    <citation type="submission" date="2021-05" db="EMBL/GenBank/DDBJ databases">
        <title>The draft genome of Geobacter luticola JCM 17780.</title>
        <authorList>
            <person name="Xu Z."/>
            <person name="Masuda Y."/>
            <person name="Itoh H."/>
            <person name="Senoo K."/>
        </authorList>
    </citation>
    <scope>NUCLEOTIDE SEQUENCE [LARGE SCALE GENOMIC DNA]</scope>
    <source>
        <strain evidence="2 3">JCM 17780</strain>
    </source>
</reference>
<evidence type="ECO:0000313" key="2">
    <source>
        <dbReference type="EMBL" id="MBT0653951.1"/>
    </source>
</evidence>